<name>A0A016QKX8_9DEIO</name>
<dbReference type="PATRIC" id="fig|1476583.3.peg.3256"/>
<gene>
    <name evidence="1" type="ORF">DEIPH_ctg079orf0005</name>
</gene>
<dbReference type="AlphaFoldDB" id="A0A016QKX8"/>
<dbReference type="EMBL" id="JHAC01000070">
    <property type="protein sequence ID" value="EYB66626.1"/>
    <property type="molecule type" value="Genomic_DNA"/>
</dbReference>
<sequence length="430" mass="48178">MGEAKRRKQLGLMPTVHPFEAELDAGGQVTLTHGPADAALREQIVAALRETQPTGDAWPRAYRRAAIMAGLPEKLLRTREDLEAIPVPPLRRLTGELVFNLDPRTLRGDALRAVRDYLPLEGGAVLHLRRQETSQDGGRWESLPEPEHPLSGIQYLMQHPLAREQGALVARYDAEHWREGRIDFEPEPPAEQLEELEGIVRRWHGGTPEEWAERHFETLDLPEEEDDDARVPTARRVRLELRESVPLASLVNLAFTTLGEQEVHISLDHRFYTLDGETWHAYGNPDAQLEEGGGELGEFLADMLDVETLPVTVWADGRLEWPGGGVPEEHAERVRADLLRATGAGNPGAWAAFTEGVLRDMFTPDTPALEDLDALPVPQAMRIDIPVDALTDPDPLAQTFIESEVSFDGETWRDLYDDLPEELVLRLPQN</sequence>
<dbReference type="STRING" id="1476583.DEIPH_ctg079orf0005"/>
<evidence type="ECO:0000313" key="1">
    <source>
        <dbReference type="EMBL" id="EYB66626.1"/>
    </source>
</evidence>
<evidence type="ECO:0000313" key="2">
    <source>
        <dbReference type="Proteomes" id="UP000020492"/>
    </source>
</evidence>
<keyword evidence="2" id="KW-1185">Reference proteome</keyword>
<comment type="caution">
    <text evidence="1">The sequence shown here is derived from an EMBL/GenBank/DDBJ whole genome shotgun (WGS) entry which is preliminary data.</text>
</comment>
<accession>A0A016QKX8</accession>
<dbReference type="RefSeq" id="WP_034360098.1">
    <property type="nucleotide sequence ID" value="NZ_JHAC01000070.1"/>
</dbReference>
<protein>
    <submittedName>
        <fullName evidence="1">Uncharacterized protein</fullName>
    </submittedName>
</protein>
<reference evidence="1 2" key="1">
    <citation type="submission" date="2014-03" db="EMBL/GenBank/DDBJ databases">
        <title>Draft genome sequence of Deinococcus phoenicis 1P10ME.</title>
        <authorList>
            <person name="Stepanov V.G."/>
            <person name="Vaishampayan P."/>
            <person name="Venkateswaran K."/>
            <person name="Fox G.E."/>
        </authorList>
    </citation>
    <scope>NUCLEOTIDE SEQUENCE [LARGE SCALE GENOMIC DNA]</scope>
    <source>
        <strain evidence="1 2">1P10ME</strain>
    </source>
</reference>
<dbReference type="OrthoDB" id="60113at2"/>
<proteinExistence type="predicted"/>
<organism evidence="1 2">
    <name type="scientific">Deinococcus phoenicis</name>
    <dbReference type="NCBI Taxonomy" id="1476583"/>
    <lineage>
        <taxon>Bacteria</taxon>
        <taxon>Thermotogati</taxon>
        <taxon>Deinococcota</taxon>
        <taxon>Deinococci</taxon>
        <taxon>Deinococcales</taxon>
        <taxon>Deinococcaceae</taxon>
        <taxon>Deinococcus</taxon>
    </lineage>
</organism>
<dbReference type="Proteomes" id="UP000020492">
    <property type="component" value="Unassembled WGS sequence"/>
</dbReference>